<reference evidence="2" key="1">
    <citation type="submission" date="2017-05" db="EMBL/GenBank/DDBJ databases">
        <authorList>
            <person name="Imhoff J.F."/>
            <person name="Rahn T."/>
            <person name="Kuenzel S."/>
            <person name="Neulinger S.C."/>
        </authorList>
    </citation>
    <scope>NUCLEOTIDE SEQUENCE</scope>
    <source>
        <strain evidence="2">LMG 28126</strain>
    </source>
</reference>
<organism evidence="2 3">
    <name type="scientific">Rhodobaculum claviforme</name>
    <dbReference type="NCBI Taxonomy" id="1549854"/>
    <lineage>
        <taxon>Bacteria</taxon>
        <taxon>Pseudomonadati</taxon>
        <taxon>Pseudomonadota</taxon>
        <taxon>Alphaproteobacteria</taxon>
        <taxon>Rhodobacterales</taxon>
        <taxon>Paracoccaceae</taxon>
        <taxon>Rhodobaculum</taxon>
    </lineage>
</organism>
<keyword evidence="3" id="KW-1185">Reference proteome</keyword>
<evidence type="ECO:0008006" key="4">
    <source>
        <dbReference type="Google" id="ProtNLM"/>
    </source>
</evidence>
<protein>
    <recommendedName>
        <fullName evidence="4">YHS domain-containing protein</fullName>
    </recommendedName>
</protein>
<evidence type="ECO:0000313" key="3">
    <source>
        <dbReference type="Proteomes" id="UP000706333"/>
    </source>
</evidence>
<dbReference type="AlphaFoldDB" id="A0A934WJE7"/>
<dbReference type="Proteomes" id="UP000706333">
    <property type="component" value="Unassembled WGS sequence"/>
</dbReference>
<feature type="region of interest" description="Disordered" evidence="1">
    <location>
        <begin position="1"/>
        <end position="24"/>
    </location>
</feature>
<dbReference type="EMBL" id="NHSD01000277">
    <property type="protein sequence ID" value="MBK5927857.1"/>
    <property type="molecule type" value="Genomic_DNA"/>
</dbReference>
<sequence>MRRGAAEGAPHGARTRDHACARGLSPGRGLGHLVRMTGSRPLTAPTPAPGPILRLLAVAACLAWAVPATAERPDRHAAEGGVAVGGHDPVAFFNDGTAVPGDPAIALRWRGVRWHFATPAHRAAFEANPKAFAPAFGGHCPVSVAEGAPRPGDPRHWIIHEQRLFLLAGDGAAHRLREAPQELLAQARARWSAARAGRQ</sequence>
<name>A0A934WJE7_9RHOB</name>
<dbReference type="NCBIfam" id="NF041384">
    <property type="entry name" value="YHS_seleno_dom"/>
    <property type="match status" value="1"/>
</dbReference>
<proteinExistence type="predicted"/>
<gene>
    <name evidence="2" type="ORF">CCR87_11060</name>
</gene>
<evidence type="ECO:0000313" key="2">
    <source>
        <dbReference type="EMBL" id="MBK5927857.1"/>
    </source>
</evidence>
<accession>A0A934WJE7</accession>
<comment type="caution">
    <text evidence="2">The sequence shown here is derived from an EMBL/GenBank/DDBJ whole genome shotgun (WGS) entry which is preliminary data.</text>
</comment>
<reference evidence="2" key="2">
    <citation type="journal article" date="2020" name="Microorganisms">
        <title>Osmotic Adaptation and Compatible Solute Biosynthesis of Phototrophic Bacteria as Revealed from Genome Analyses.</title>
        <authorList>
            <person name="Imhoff J.F."/>
            <person name="Rahn T."/>
            <person name="Kunzel S."/>
            <person name="Keller A."/>
            <person name="Neulinger S.C."/>
        </authorList>
    </citation>
    <scope>NUCLEOTIDE SEQUENCE</scope>
    <source>
        <strain evidence="2">LMG 28126</strain>
    </source>
</reference>
<evidence type="ECO:0000256" key="1">
    <source>
        <dbReference type="SAM" id="MobiDB-lite"/>
    </source>
</evidence>